<name>A0A0U1UNR0_9CAUD</name>
<dbReference type="EMBL" id="KC900378">
    <property type="protein sequence ID" value="AGR46371.1"/>
    <property type="molecule type" value="Genomic_DNA"/>
</dbReference>
<feature type="compositionally biased region" description="Low complexity" evidence="1">
    <location>
        <begin position="234"/>
        <end position="265"/>
    </location>
</feature>
<feature type="compositionally biased region" description="Basic and acidic residues" evidence="1">
    <location>
        <begin position="190"/>
        <end position="233"/>
    </location>
</feature>
<keyword evidence="3" id="KW-1185">Reference proteome</keyword>
<sequence>MTILKNVDLENGTVEVAEYNATNAALAKLREKYATLPDANTADGYEFIKAGIKELTTLRTSLEAARKREKAPYIEAGQIIDAEAKRITAALVTLEDPMKAAKKEVDDRVERERQERIARLLSKVDAIKGMPAQVRGKTSDEIAAMIDRCGEIDTAHDFYDLTKEAQAAQQTAMDELTQMLTDRLAFEQAERQRQELEAQQAEMRRRMEEQDAEMRRQQEEMQRQREELARQQRELAAARQQLAEQETPAAVDPEAPRVEAAPAPAQIKPASKAAEPSATQWRARVVDKTALIAAIAEGLATEDLLVVDQPALDNLANSKGQTLNLPGVIVEKAPAKAA</sequence>
<feature type="region of interest" description="Disordered" evidence="1">
    <location>
        <begin position="190"/>
        <end position="279"/>
    </location>
</feature>
<proteinExistence type="predicted"/>
<organism evidence="2 3">
    <name type="scientific">Pseudomonas phage LKA5</name>
    <dbReference type="NCBI Taxonomy" id="1327940"/>
    <lineage>
        <taxon>Viruses</taxon>
        <taxon>Duplodnaviria</taxon>
        <taxon>Heunggongvirae</taxon>
        <taxon>Uroviricota</taxon>
        <taxon>Caudoviricetes</taxon>
        <taxon>Hollowayvirus</taxon>
        <taxon>Hollowayvirus LKA5</taxon>
    </lineage>
</organism>
<evidence type="ECO:0000256" key="1">
    <source>
        <dbReference type="SAM" id="MobiDB-lite"/>
    </source>
</evidence>
<evidence type="ECO:0000313" key="2">
    <source>
        <dbReference type="EMBL" id="AGR46371.1"/>
    </source>
</evidence>
<dbReference type="Proteomes" id="UP000225231">
    <property type="component" value="Segment"/>
</dbReference>
<reference evidence="2 3" key="1">
    <citation type="submission" date="2013-04" db="EMBL/GenBank/DDBJ databases">
        <title>Complete genome sequence of F116-like bacteriophages.</title>
        <authorList>
            <person name="Lammens E.A."/>
            <person name="Lavigne R."/>
        </authorList>
    </citation>
    <scope>NUCLEOTIDE SEQUENCE [LARGE SCALE GENOMIC DNA]</scope>
    <source>
        <strain evidence="2">LKA5</strain>
    </source>
</reference>
<accession>A0A0U1UNR0</accession>
<protein>
    <submittedName>
        <fullName evidence="2">Uncharacterized protein</fullName>
    </submittedName>
</protein>
<gene>
    <name evidence="2" type="ORF">LKA5_018</name>
</gene>
<evidence type="ECO:0000313" key="3">
    <source>
        <dbReference type="Proteomes" id="UP000225231"/>
    </source>
</evidence>